<keyword evidence="3" id="KW-1185">Reference proteome</keyword>
<proteinExistence type="predicted"/>
<name>A0A9N9S360_9DIPT</name>
<evidence type="ECO:0000313" key="2">
    <source>
        <dbReference type="EMBL" id="CAG9808578.1"/>
    </source>
</evidence>
<feature type="signal peptide" evidence="1">
    <location>
        <begin position="1"/>
        <end position="24"/>
    </location>
</feature>
<keyword evidence="1" id="KW-0732">Signal</keyword>
<evidence type="ECO:0000313" key="3">
    <source>
        <dbReference type="Proteomes" id="UP001153620"/>
    </source>
</evidence>
<gene>
    <name evidence="2" type="ORF">CHIRRI_LOCUS11416</name>
</gene>
<organism evidence="2 3">
    <name type="scientific">Chironomus riparius</name>
    <dbReference type="NCBI Taxonomy" id="315576"/>
    <lineage>
        <taxon>Eukaryota</taxon>
        <taxon>Metazoa</taxon>
        <taxon>Ecdysozoa</taxon>
        <taxon>Arthropoda</taxon>
        <taxon>Hexapoda</taxon>
        <taxon>Insecta</taxon>
        <taxon>Pterygota</taxon>
        <taxon>Neoptera</taxon>
        <taxon>Endopterygota</taxon>
        <taxon>Diptera</taxon>
        <taxon>Nematocera</taxon>
        <taxon>Chironomoidea</taxon>
        <taxon>Chironomidae</taxon>
        <taxon>Chironominae</taxon>
        <taxon>Chironomus</taxon>
    </lineage>
</organism>
<dbReference type="EMBL" id="OU895879">
    <property type="protein sequence ID" value="CAG9808578.1"/>
    <property type="molecule type" value="Genomic_DNA"/>
</dbReference>
<evidence type="ECO:0008006" key="4">
    <source>
        <dbReference type="Google" id="ProtNLM"/>
    </source>
</evidence>
<sequence>MWRSYLEILFVTIAVSLLMSQIVANPVNMQSSEVTTETTTASIIDKLASTTVAPKCIVNSQPCGWGVFSKNRKKIDYFIKNTCKCASSQKCLLDGEDLSLGAYVYRCKERTATA</sequence>
<dbReference type="OrthoDB" id="6340809at2759"/>
<evidence type="ECO:0000256" key="1">
    <source>
        <dbReference type="SAM" id="SignalP"/>
    </source>
</evidence>
<reference evidence="2" key="2">
    <citation type="submission" date="2022-10" db="EMBL/GenBank/DDBJ databases">
        <authorList>
            <consortium name="ENA_rothamsted_submissions"/>
            <consortium name="culmorum"/>
            <person name="King R."/>
        </authorList>
    </citation>
    <scope>NUCLEOTIDE SEQUENCE</scope>
</reference>
<reference evidence="2" key="1">
    <citation type="submission" date="2022-01" db="EMBL/GenBank/DDBJ databases">
        <authorList>
            <person name="King R."/>
        </authorList>
    </citation>
    <scope>NUCLEOTIDE SEQUENCE</scope>
</reference>
<feature type="chain" id="PRO_5040313027" description="Secreted protein" evidence="1">
    <location>
        <begin position="25"/>
        <end position="114"/>
    </location>
</feature>
<protein>
    <recommendedName>
        <fullName evidence="4">Secreted protein</fullName>
    </recommendedName>
</protein>
<dbReference type="Proteomes" id="UP001153620">
    <property type="component" value="Chromosome 3"/>
</dbReference>
<dbReference type="AlphaFoldDB" id="A0A9N9S360"/>
<accession>A0A9N9S360</accession>